<sequence>MLCLVLTGVALAAGCSSAQQPRSSPTAGPPALKASDLAASVRAAPLLHWTGSWEAPIKGPTPGDPFPADTRFTADLRALGNGDVFGTVTIDGATADVLVLDGKTQFVKAGAGYWRALPPVPAPEREVAGRWVAEQDHLLYGLDLPRLTPQRVAEDLAGIATPATTGTAAPPMPVVPADQDQPTRPPLAYPPPDGVPAGAPRLDLVRTHPSAAGAVRNGAYWFSPDAPHRLIGYSGIDLLTASEPSRNATARLTVRAGTAEEAKAAYADLAARLRSVPRTVTVNANVRLEEKWSKVTPCAPGACGPVAVGVRLRNQHDDLTISEKITVTLYGSGSFVPEQINEKVGTCQITAERIAPGTSTRKLCTVDDPRIVRMQAKEKYVWFRAETSTTLTAVTGPSGAEKLARELP</sequence>
<dbReference type="STRING" id="1909395.BKM31_19565"/>
<organism evidence="3 4">
    <name type="scientific">[Actinomadura] parvosata subsp. kistnae</name>
    <dbReference type="NCBI Taxonomy" id="1909395"/>
    <lineage>
        <taxon>Bacteria</taxon>
        <taxon>Bacillati</taxon>
        <taxon>Actinomycetota</taxon>
        <taxon>Actinomycetes</taxon>
        <taxon>Streptosporangiales</taxon>
        <taxon>Streptosporangiaceae</taxon>
        <taxon>Nonomuraea</taxon>
    </lineage>
</organism>
<feature type="compositionally biased region" description="Low complexity" evidence="1">
    <location>
        <begin position="162"/>
        <end position="182"/>
    </location>
</feature>
<dbReference type="EMBL" id="CP017717">
    <property type="protein sequence ID" value="AQZ63368.1"/>
    <property type="molecule type" value="Genomic_DNA"/>
</dbReference>
<evidence type="ECO:0000313" key="3">
    <source>
        <dbReference type="EMBL" id="AQZ63368.1"/>
    </source>
</evidence>
<dbReference type="KEGG" id="noa:BKM31_19565"/>
<keyword evidence="2" id="KW-0732">Signal</keyword>
<dbReference type="Proteomes" id="UP000190797">
    <property type="component" value="Chromosome"/>
</dbReference>
<evidence type="ECO:0008006" key="5">
    <source>
        <dbReference type="Google" id="ProtNLM"/>
    </source>
</evidence>
<feature type="signal peptide" evidence="2">
    <location>
        <begin position="1"/>
        <end position="18"/>
    </location>
</feature>
<feature type="chain" id="PRO_5012165765" description="Lipoprotein" evidence="2">
    <location>
        <begin position="19"/>
        <end position="408"/>
    </location>
</feature>
<proteinExistence type="predicted"/>
<dbReference type="AlphaFoldDB" id="A0A1U9ZZJ1"/>
<gene>
    <name evidence="3" type="ORF">BKM31_19565</name>
</gene>
<evidence type="ECO:0000256" key="1">
    <source>
        <dbReference type="SAM" id="MobiDB-lite"/>
    </source>
</evidence>
<feature type="region of interest" description="Disordered" evidence="1">
    <location>
        <begin position="162"/>
        <end position="183"/>
    </location>
</feature>
<name>A0A1U9ZZJ1_9ACTN</name>
<reference evidence="4" key="1">
    <citation type="journal article" date="2017" name="Med. Chem. Commun.">
        <title>Nonomuraea sp. ATCC 55076 harbours the largest actinomycete chromosome to date and the kistamicin biosynthetic gene cluster.</title>
        <authorList>
            <person name="Nazari B."/>
            <person name="Forneris C.C."/>
            <person name="Gibson M.I."/>
            <person name="Moon K."/>
            <person name="Schramma K.R."/>
            <person name="Seyedsayamdost M.R."/>
        </authorList>
    </citation>
    <scope>NUCLEOTIDE SEQUENCE [LARGE SCALE GENOMIC DNA]</scope>
    <source>
        <strain evidence="4">ATCC 55076</strain>
    </source>
</reference>
<protein>
    <recommendedName>
        <fullName evidence="5">Lipoprotein</fullName>
    </recommendedName>
</protein>
<accession>A0A1U9ZZJ1</accession>
<evidence type="ECO:0000256" key="2">
    <source>
        <dbReference type="SAM" id="SignalP"/>
    </source>
</evidence>
<keyword evidence="4" id="KW-1185">Reference proteome</keyword>
<evidence type="ECO:0000313" key="4">
    <source>
        <dbReference type="Proteomes" id="UP000190797"/>
    </source>
</evidence>